<comment type="function">
    <text evidence="1">Catalyzes the phosphorylation of riboflavin to FMN followed by the adenylation of FMN to FAD.</text>
</comment>
<keyword evidence="5 15" id="KW-0288">FMN</keyword>
<protein>
    <recommendedName>
        <fullName evidence="15">Riboflavin biosynthesis protein</fullName>
    </recommendedName>
    <domain>
        <recommendedName>
            <fullName evidence="15">Riboflavin kinase</fullName>
            <ecNumber evidence="15">2.7.1.26</ecNumber>
        </recommendedName>
        <alternativeName>
            <fullName evidence="15">Flavokinase</fullName>
        </alternativeName>
    </domain>
    <domain>
        <recommendedName>
            <fullName evidence="15">FMN adenylyltransferase</fullName>
            <ecNumber evidence="15">2.7.7.2</ecNumber>
        </recommendedName>
        <alternativeName>
            <fullName evidence="15">FAD pyrophosphorylase</fullName>
        </alternativeName>
        <alternativeName>
            <fullName evidence="15">FAD synthase</fullName>
        </alternativeName>
    </domain>
</protein>
<comment type="caution">
    <text evidence="17">The sequence shown here is derived from an EMBL/GenBank/DDBJ whole genome shotgun (WGS) entry which is preliminary data.</text>
</comment>
<evidence type="ECO:0000256" key="12">
    <source>
        <dbReference type="ARBA" id="ARBA00023268"/>
    </source>
</evidence>
<evidence type="ECO:0000256" key="14">
    <source>
        <dbReference type="ARBA" id="ARBA00049494"/>
    </source>
</evidence>
<feature type="domain" description="Riboflavin kinase" evidence="16">
    <location>
        <begin position="180"/>
        <end position="306"/>
    </location>
</feature>
<comment type="catalytic activity">
    <reaction evidence="13 15">
        <text>riboflavin + ATP = FMN + ADP + H(+)</text>
        <dbReference type="Rhea" id="RHEA:14357"/>
        <dbReference type="ChEBI" id="CHEBI:15378"/>
        <dbReference type="ChEBI" id="CHEBI:30616"/>
        <dbReference type="ChEBI" id="CHEBI:57986"/>
        <dbReference type="ChEBI" id="CHEBI:58210"/>
        <dbReference type="ChEBI" id="CHEBI:456216"/>
        <dbReference type="EC" id="2.7.1.26"/>
    </reaction>
</comment>
<evidence type="ECO:0000313" key="18">
    <source>
        <dbReference type="Proteomes" id="UP001268256"/>
    </source>
</evidence>
<dbReference type="PANTHER" id="PTHR22749:SF6">
    <property type="entry name" value="RIBOFLAVIN KINASE"/>
    <property type="match status" value="1"/>
</dbReference>
<dbReference type="Proteomes" id="UP001268256">
    <property type="component" value="Unassembled WGS sequence"/>
</dbReference>
<keyword evidence="8 15" id="KW-0547">Nucleotide-binding</keyword>
<dbReference type="SMART" id="SM00904">
    <property type="entry name" value="Flavokinase"/>
    <property type="match status" value="1"/>
</dbReference>
<evidence type="ECO:0000256" key="10">
    <source>
        <dbReference type="ARBA" id="ARBA00022827"/>
    </source>
</evidence>
<evidence type="ECO:0000259" key="16">
    <source>
        <dbReference type="SMART" id="SM00904"/>
    </source>
</evidence>
<dbReference type="PIRSF" id="PIRSF004491">
    <property type="entry name" value="FAD_Synth"/>
    <property type="match status" value="1"/>
</dbReference>
<dbReference type="InterPro" id="IPR023465">
    <property type="entry name" value="Riboflavin_kinase_dom_sf"/>
</dbReference>
<dbReference type="SUPFAM" id="SSF52374">
    <property type="entry name" value="Nucleotidylyl transferase"/>
    <property type="match status" value="1"/>
</dbReference>
<keyword evidence="11 15" id="KW-0067">ATP-binding</keyword>
<accession>A0AAE4FPG6</accession>
<dbReference type="FunFam" id="3.40.50.620:FF:000021">
    <property type="entry name" value="Riboflavin biosynthesis protein"/>
    <property type="match status" value="1"/>
</dbReference>
<dbReference type="GO" id="GO:0005524">
    <property type="term" value="F:ATP binding"/>
    <property type="evidence" value="ECO:0007669"/>
    <property type="project" value="UniProtKB-UniRule"/>
</dbReference>
<dbReference type="EC" id="2.7.7.2" evidence="15"/>
<dbReference type="GO" id="GO:0003919">
    <property type="term" value="F:FMN adenylyltransferase activity"/>
    <property type="evidence" value="ECO:0007669"/>
    <property type="project" value="UniProtKB-UniRule"/>
</dbReference>
<gene>
    <name evidence="17" type="ORF">RIF25_03335</name>
</gene>
<comment type="catalytic activity">
    <reaction evidence="14 15">
        <text>FMN + ATP + H(+) = FAD + diphosphate</text>
        <dbReference type="Rhea" id="RHEA:17237"/>
        <dbReference type="ChEBI" id="CHEBI:15378"/>
        <dbReference type="ChEBI" id="CHEBI:30616"/>
        <dbReference type="ChEBI" id="CHEBI:33019"/>
        <dbReference type="ChEBI" id="CHEBI:57692"/>
        <dbReference type="ChEBI" id="CHEBI:58210"/>
        <dbReference type="EC" id="2.7.7.2"/>
    </reaction>
</comment>
<keyword evidence="9 15" id="KW-0418">Kinase</keyword>
<dbReference type="InterPro" id="IPR023468">
    <property type="entry name" value="Riboflavin_kinase"/>
</dbReference>
<dbReference type="AlphaFoldDB" id="A0AAE4FPG6"/>
<evidence type="ECO:0000256" key="4">
    <source>
        <dbReference type="ARBA" id="ARBA00022630"/>
    </source>
</evidence>
<dbReference type="NCBIfam" id="TIGR00083">
    <property type="entry name" value="ribF"/>
    <property type="match status" value="1"/>
</dbReference>
<comment type="pathway">
    <text evidence="2 15">Cofactor biosynthesis; FAD biosynthesis; FAD from FMN: step 1/1.</text>
</comment>
<dbReference type="PANTHER" id="PTHR22749">
    <property type="entry name" value="RIBOFLAVIN KINASE/FMN ADENYLYLTRANSFERASE"/>
    <property type="match status" value="1"/>
</dbReference>
<dbReference type="GO" id="GO:0008531">
    <property type="term" value="F:riboflavin kinase activity"/>
    <property type="evidence" value="ECO:0007669"/>
    <property type="project" value="UniProtKB-UniRule"/>
</dbReference>
<sequence>MGPVLVTSDLQDVDHKTAIALGNFDGLHLGHQAVIGALAQAPSHLQRALVTFTPHPQAFFQGITRPLLTPLAEKVPILAGLGIEQLIRIPFTHALAQLSPEAFVQSILVNQLQTEFIAVGFNFGFGAKRAGTAADLQNLAWEFGIPVVIVEPQRFGPDRISSSAIRQALGEGHISLAQKLLGRPYRLQGTVIQGQQLGRSLGFPTANLALEPEKFLPRQGVYVVTVQGDGWEQPWPGVLNLGNRPTVSGEHLTAEVHLLDWAGDLYGQVLRTDCYHFLRPELKFASLTELRQQISQDCHQARHWLETNLTPTKQTV</sequence>
<evidence type="ECO:0000256" key="7">
    <source>
        <dbReference type="ARBA" id="ARBA00022695"/>
    </source>
</evidence>
<proteinExistence type="inferred from homology"/>
<name>A0AAE4FPG6_9CYAN</name>
<dbReference type="CDD" id="cd02064">
    <property type="entry name" value="FAD_synthetase_N"/>
    <property type="match status" value="1"/>
</dbReference>
<evidence type="ECO:0000256" key="13">
    <source>
        <dbReference type="ARBA" id="ARBA00047880"/>
    </source>
</evidence>
<evidence type="ECO:0000256" key="11">
    <source>
        <dbReference type="ARBA" id="ARBA00022840"/>
    </source>
</evidence>
<evidence type="ECO:0000256" key="9">
    <source>
        <dbReference type="ARBA" id="ARBA00022777"/>
    </source>
</evidence>
<dbReference type="NCBIfam" id="NF004160">
    <property type="entry name" value="PRK05627.1-3"/>
    <property type="match status" value="1"/>
</dbReference>
<dbReference type="RefSeq" id="WP_322877137.1">
    <property type="nucleotide sequence ID" value="NZ_JAVMIP010000002.1"/>
</dbReference>
<dbReference type="GO" id="GO:0009398">
    <property type="term" value="P:FMN biosynthetic process"/>
    <property type="evidence" value="ECO:0007669"/>
    <property type="project" value="UniProtKB-UniRule"/>
</dbReference>
<organism evidence="17 18">
    <name type="scientific">Pseudocalidococcus azoricus BACA0444</name>
    <dbReference type="NCBI Taxonomy" id="2918990"/>
    <lineage>
        <taxon>Bacteria</taxon>
        <taxon>Bacillati</taxon>
        <taxon>Cyanobacteriota</taxon>
        <taxon>Cyanophyceae</taxon>
        <taxon>Acaryochloridales</taxon>
        <taxon>Thermosynechococcaceae</taxon>
        <taxon>Pseudocalidococcus</taxon>
        <taxon>Pseudocalidococcus azoricus</taxon>
    </lineage>
</organism>
<dbReference type="GO" id="GO:0006747">
    <property type="term" value="P:FAD biosynthetic process"/>
    <property type="evidence" value="ECO:0007669"/>
    <property type="project" value="UniProtKB-UniRule"/>
</dbReference>
<dbReference type="Gene3D" id="2.40.30.30">
    <property type="entry name" value="Riboflavin kinase-like"/>
    <property type="match status" value="1"/>
</dbReference>
<reference evidence="18" key="1">
    <citation type="submission" date="2023-07" db="EMBL/GenBank/DDBJ databases">
        <authorList>
            <person name="Luz R."/>
            <person name="Cordeiro R."/>
            <person name="Fonseca A."/>
            <person name="Goncalves V."/>
        </authorList>
    </citation>
    <scope>NUCLEOTIDE SEQUENCE [LARGE SCALE GENOMIC DNA]</scope>
    <source>
        <strain evidence="18">BACA0444</strain>
    </source>
</reference>
<evidence type="ECO:0000256" key="6">
    <source>
        <dbReference type="ARBA" id="ARBA00022679"/>
    </source>
</evidence>
<evidence type="ECO:0000256" key="3">
    <source>
        <dbReference type="ARBA" id="ARBA00005201"/>
    </source>
</evidence>
<evidence type="ECO:0000256" key="1">
    <source>
        <dbReference type="ARBA" id="ARBA00002121"/>
    </source>
</evidence>
<evidence type="ECO:0000256" key="8">
    <source>
        <dbReference type="ARBA" id="ARBA00022741"/>
    </source>
</evidence>
<dbReference type="FunFam" id="2.40.30.30:FF:000003">
    <property type="entry name" value="Riboflavin biosynthesis protein"/>
    <property type="match status" value="1"/>
</dbReference>
<dbReference type="Gene3D" id="3.40.50.620">
    <property type="entry name" value="HUPs"/>
    <property type="match status" value="1"/>
</dbReference>
<comment type="pathway">
    <text evidence="3 15">Cofactor biosynthesis; FMN biosynthesis; FMN from riboflavin (ATP route): step 1/1.</text>
</comment>
<keyword evidence="10 15" id="KW-0274">FAD</keyword>
<dbReference type="EC" id="2.7.1.26" evidence="15"/>
<keyword evidence="6 15" id="KW-0808">Transferase</keyword>
<keyword evidence="4 15" id="KW-0285">Flavoprotein</keyword>
<dbReference type="InterPro" id="IPR002606">
    <property type="entry name" value="Riboflavin_kinase_bac"/>
</dbReference>
<evidence type="ECO:0000313" key="17">
    <source>
        <dbReference type="EMBL" id="MDS3859834.1"/>
    </source>
</evidence>
<dbReference type="SUPFAM" id="SSF82114">
    <property type="entry name" value="Riboflavin kinase-like"/>
    <property type="match status" value="1"/>
</dbReference>
<dbReference type="NCBIfam" id="NF004162">
    <property type="entry name" value="PRK05627.1-5"/>
    <property type="match status" value="1"/>
</dbReference>
<keyword evidence="12" id="KW-0511">Multifunctional enzyme</keyword>
<dbReference type="InterPro" id="IPR014729">
    <property type="entry name" value="Rossmann-like_a/b/a_fold"/>
</dbReference>
<evidence type="ECO:0000256" key="2">
    <source>
        <dbReference type="ARBA" id="ARBA00004726"/>
    </source>
</evidence>
<dbReference type="Pfam" id="PF06574">
    <property type="entry name" value="FAD_syn"/>
    <property type="match status" value="1"/>
</dbReference>
<keyword evidence="7 15" id="KW-0548">Nucleotidyltransferase</keyword>
<dbReference type="GO" id="GO:0009231">
    <property type="term" value="P:riboflavin biosynthetic process"/>
    <property type="evidence" value="ECO:0007669"/>
    <property type="project" value="InterPro"/>
</dbReference>
<keyword evidence="18" id="KW-1185">Reference proteome</keyword>
<evidence type="ECO:0000256" key="5">
    <source>
        <dbReference type="ARBA" id="ARBA00022643"/>
    </source>
</evidence>
<dbReference type="InterPro" id="IPR015864">
    <property type="entry name" value="FAD_synthase"/>
</dbReference>
<comment type="similarity">
    <text evidence="15">Belongs to the ribF family.</text>
</comment>
<evidence type="ECO:0000256" key="15">
    <source>
        <dbReference type="PIRNR" id="PIRNR004491"/>
    </source>
</evidence>
<dbReference type="InterPro" id="IPR015865">
    <property type="entry name" value="Riboflavin_kinase_bac/euk"/>
</dbReference>
<dbReference type="Pfam" id="PF01687">
    <property type="entry name" value="Flavokinase"/>
    <property type="match status" value="1"/>
</dbReference>
<dbReference type="EMBL" id="JAVMIP010000002">
    <property type="protein sequence ID" value="MDS3859834.1"/>
    <property type="molecule type" value="Genomic_DNA"/>
</dbReference>